<organism evidence="6 7">
    <name type="scientific">Entomospira entomophila</name>
    <dbReference type="NCBI Taxonomy" id="2719988"/>
    <lineage>
        <taxon>Bacteria</taxon>
        <taxon>Pseudomonadati</taxon>
        <taxon>Spirochaetota</taxon>
        <taxon>Spirochaetia</taxon>
        <taxon>Spirochaetales</taxon>
        <taxon>Spirochaetaceae</taxon>
        <taxon>Entomospira</taxon>
    </lineage>
</organism>
<dbReference type="InterPro" id="IPR000064">
    <property type="entry name" value="NLP_P60_dom"/>
</dbReference>
<dbReference type="Gene3D" id="3.90.1720.10">
    <property type="entry name" value="endopeptidase domain like (from Nostoc punctiforme)"/>
    <property type="match status" value="1"/>
</dbReference>
<keyword evidence="3" id="KW-0378">Hydrolase</keyword>
<dbReference type="Proteomes" id="UP000711995">
    <property type="component" value="Unassembled WGS sequence"/>
</dbReference>
<dbReference type="GO" id="GO:0008234">
    <property type="term" value="F:cysteine-type peptidase activity"/>
    <property type="evidence" value="ECO:0007669"/>
    <property type="project" value="UniProtKB-KW"/>
</dbReference>
<accession>A0A968G8X9</accession>
<evidence type="ECO:0000256" key="2">
    <source>
        <dbReference type="ARBA" id="ARBA00022670"/>
    </source>
</evidence>
<name>A0A968G8X9_9SPIO</name>
<evidence type="ECO:0000256" key="4">
    <source>
        <dbReference type="ARBA" id="ARBA00022807"/>
    </source>
</evidence>
<dbReference type="RefSeq" id="WP_167700320.1">
    <property type="nucleotide sequence ID" value="NZ_CP118174.1"/>
</dbReference>
<dbReference type="Pfam" id="PF00877">
    <property type="entry name" value="NLPC_P60"/>
    <property type="match status" value="1"/>
</dbReference>
<dbReference type="InterPro" id="IPR038765">
    <property type="entry name" value="Papain-like_cys_pep_sf"/>
</dbReference>
<comment type="similarity">
    <text evidence="1">Belongs to the peptidase C40 family.</text>
</comment>
<evidence type="ECO:0000313" key="6">
    <source>
        <dbReference type="EMBL" id="NIZ40737.1"/>
    </source>
</evidence>
<keyword evidence="4" id="KW-0788">Thiol protease</keyword>
<protein>
    <recommendedName>
        <fullName evidence="5">NlpC/P60 domain-containing protein</fullName>
    </recommendedName>
</protein>
<comment type="caution">
    <text evidence="6">The sequence shown here is derived from an EMBL/GenBank/DDBJ whole genome shotgun (WGS) entry which is preliminary data.</text>
</comment>
<dbReference type="AlphaFoldDB" id="A0A968G8X9"/>
<dbReference type="GO" id="GO:0006508">
    <property type="term" value="P:proteolysis"/>
    <property type="evidence" value="ECO:0007669"/>
    <property type="project" value="UniProtKB-KW"/>
</dbReference>
<dbReference type="EMBL" id="JAATLJ010000001">
    <property type="protein sequence ID" value="NIZ40737.1"/>
    <property type="molecule type" value="Genomic_DNA"/>
</dbReference>
<sequence>MISLRKGVMLVGVVGVMMTQIFAGTIDSAKLLDAARIVKGRNKSIGDGQLFTRDCSGTVNAIFAEAGYPLASRLNKAYQTGMNGTAILHAIAESVEVSDIQPGDLVFFNDTYDRNGNGLSDDVLTHVGIVMQYDRSSGSIHFIHYNTWMDEIVEQQLNVIRPADKSENIILRWPSKNDPQQKRYAGELIHSFGRIHTY</sequence>
<proteinExistence type="inferred from homology"/>
<evidence type="ECO:0000259" key="5">
    <source>
        <dbReference type="Pfam" id="PF00877"/>
    </source>
</evidence>
<keyword evidence="2" id="KW-0645">Protease</keyword>
<evidence type="ECO:0000256" key="3">
    <source>
        <dbReference type="ARBA" id="ARBA00022801"/>
    </source>
</evidence>
<reference evidence="6 7" key="1">
    <citation type="submission" date="2020-03" db="EMBL/GenBank/DDBJ databases">
        <title>Spirochaetal bacteria isolated from arthropods constitute a novel genus Entomospira genus novum within the order Spirochaetales.</title>
        <authorList>
            <person name="Grana-Miraglia L."/>
            <person name="Sikutova S."/>
            <person name="Fingerle V."/>
            <person name="Sing A."/>
            <person name="Castillo-Ramirez S."/>
            <person name="Margos G."/>
            <person name="Rudolf I."/>
        </authorList>
    </citation>
    <scope>NUCLEOTIDE SEQUENCE [LARGE SCALE GENOMIC DNA]</scope>
    <source>
        <strain evidence="6 7">BR193</strain>
    </source>
</reference>
<feature type="domain" description="NlpC/P60" evidence="5">
    <location>
        <begin position="51"/>
        <end position="144"/>
    </location>
</feature>
<gene>
    <name evidence="6" type="ORF">HCT14_04335</name>
</gene>
<keyword evidence="7" id="KW-1185">Reference proteome</keyword>
<evidence type="ECO:0000313" key="7">
    <source>
        <dbReference type="Proteomes" id="UP000711995"/>
    </source>
</evidence>
<dbReference type="SUPFAM" id="SSF54001">
    <property type="entry name" value="Cysteine proteinases"/>
    <property type="match status" value="1"/>
</dbReference>
<evidence type="ECO:0000256" key="1">
    <source>
        <dbReference type="ARBA" id="ARBA00007074"/>
    </source>
</evidence>